<evidence type="ECO:0000313" key="1">
    <source>
        <dbReference type="EMBL" id="OBQ41411.1"/>
    </source>
</evidence>
<dbReference type="EMBL" id="LJOW01000148">
    <property type="protein sequence ID" value="OBQ41411.1"/>
    <property type="molecule type" value="Genomic_DNA"/>
</dbReference>
<name>A0A1B7WWB5_APHFL</name>
<sequence>MGKEKAVGLCWHGPVPHIELDPRQKSKERLDSLLHEVAHCIWPELPEEAVVKIAGRMASVLWADGWRRIHK</sequence>
<reference evidence="1 2" key="1">
    <citation type="submission" date="2015-09" db="EMBL/GenBank/DDBJ databases">
        <title>Aphanizomenon flos-aquae WA102.</title>
        <authorList>
            <person name="Driscoll C."/>
        </authorList>
    </citation>
    <scope>NUCLEOTIDE SEQUENCE [LARGE SCALE GENOMIC DNA]</scope>
    <source>
        <strain evidence="1">WA102</strain>
    </source>
</reference>
<accession>A0A1B7WWB5</accession>
<comment type="caution">
    <text evidence="1">The sequence shown here is derived from an EMBL/GenBank/DDBJ whole genome shotgun (WGS) entry which is preliminary data.</text>
</comment>
<evidence type="ECO:0008006" key="3">
    <source>
        <dbReference type="Google" id="ProtNLM"/>
    </source>
</evidence>
<evidence type="ECO:0000313" key="2">
    <source>
        <dbReference type="Proteomes" id="UP000092093"/>
    </source>
</evidence>
<dbReference type="Proteomes" id="UP000092093">
    <property type="component" value="Unassembled WGS sequence"/>
</dbReference>
<dbReference type="AlphaFoldDB" id="A0A1B7WWB5"/>
<organism evidence="1 2">
    <name type="scientific">Aphanizomenon flos-aquae WA102</name>
    <dbReference type="NCBI Taxonomy" id="1710896"/>
    <lineage>
        <taxon>Bacteria</taxon>
        <taxon>Bacillati</taxon>
        <taxon>Cyanobacteriota</taxon>
        <taxon>Cyanophyceae</taxon>
        <taxon>Nostocales</taxon>
        <taxon>Aphanizomenonaceae</taxon>
        <taxon>Aphanizomenon</taxon>
    </lineage>
</organism>
<gene>
    <name evidence="1" type="ORF">AN484_21030</name>
</gene>
<proteinExistence type="predicted"/>
<protein>
    <recommendedName>
        <fullName evidence="3">IrrE N-terminal-like domain-containing protein</fullName>
    </recommendedName>
</protein>